<reference evidence="1 2" key="1">
    <citation type="submission" date="2020-10" db="EMBL/GenBank/DDBJ databases">
        <title>Phylogeny of dyella-like bacteria.</title>
        <authorList>
            <person name="Fu J."/>
        </authorList>
    </citation>
    <scope>NUCLEOTIDE SEQUENCE [LARGE SCALE GENOMIC DNA]</scope>
    <source>
        <strain evidence="1 2">DKC-1</strain>
    </source>
</reference>
<organism evidence="1 2">
    <name type="scientific">Dyella agri</name>
    <dbReference type="NCBI Taxonomy" id="1926869"/>
    <lineage>
        <taxon>Bacteria</taxon>
        <taxon>Pseudomonadati</taxon>
        <taxon>Pseudomonadota</taxon>
        <taxon>Gammaproteobacteria</taxon>
        <taxon>Lysobacterales</taxon>
        <taxon>Rhodanobacteraceae</taxon>
        <taxon>Dyella</taxon>
    </lineage>
</organism>
<comment type="caution">
    <text evidence="1">The sequence shown here is derived from an EMBL/GenBank/DDBJ whole genome shotgun (WGS) entry which is preliminary data.</text>
</comment>
<protein>
    <submittedName>
        <fullName evidence="1">Uncharacterized protein</fullName>
    </submittedName>
</protein>
<sequence>MRKPYVLANALLWAAAMLAAAVLRAPVFLTIVLLPMLATLSTLAAGRDACLNRSELS</sequence>
<dbReference type="Proteomes" id="UP001620397">
    <property type="component" value="Unassembled WGS sequence"/>
</dbReference>
<evidence type="ECO:0000313" key="1">
    <source>
        <dbReference type="EMBL" id="MFK2930270.1"/>
    </source>
</evidence>
<evidence type="ECO:0000313" key="2">
    <source>
        <dbReference type="Proteomes" id="UP001620397"/>
    </source>
</evidence>
<dbReference type="EMBL" id="JADIKL010000002">
    <property type="protein sequence ID" value="MFK2930270.1"/>
    <property type="molecule type" value="Genomic_DNA"/>
</dbReference>
<proteinExistence type="predicted"/>
<accession>A0ABW8KEB0</accession>
<dbReference type="RefSeq" id="WP_404536972.1">
    <property type="nucleotide sequence ID" value="NZ_JADIKL010000002.1"/>
</dbReference>
<keyword evidence="2" id="KW-1185">Reference proteome</keyword>
<gene>
    <name evidence="1" type="ORF">ISP14_05630</name>
</gene>
<name>A0ABW8KEB0_9GAMM</name>